<dbReference type="Pfam" id="PF00004">
    <property type="entry name" value="AAA"/>
    <property type="match status" value="1"/>
</dbReference>
<dbReference type="PhylomeDB" id="R7QBJ3"/>
<evidence type="ECO:0000313" key="5">
    <source>
        <dbReference type="EMBL" id="CDF34835.1"/>
    </source>
</evidence>
<dbReference type="InterPro" id="IPR003593">
    <property type="entry name" value="AAA+_ATPase"/>
</dbReference>
<dbReference type="GeneID" id="17322354"/>
<dbReference type="AlphaFoldDB" id="R7QBJ3"/>
<evidence type="ECO:0000256" key="3">
    <source>
        <dbReference type="ARBA" id="ARBA00023054"/>
    </source>
</evidence>
<dbReference type="OMA" id="WVANERM"/>
<evidence type="ECO:0000259" key="4">
    <source>
        <dbReference type="SMART" id="SM00382"/>
    </source>
</evidence>
<evidence type="ECO:0000313" key="6">
    <source>
        <dbReference type="Proteomes" id="UP000012073"/>
    </source>
</evidence>
<dbReference type="GO" id="GO:0005524">
    <property type="term" value="F:ATP binding"/>
    <property type="evidence" value="ECO:0007669"/>
    <property type="project" value="UniProtKB-KW"/>
</dbReference>
<evidence type="ECO:0000256" key="1">
    <source>
        <dbReference type="ARBA" id="ARBA00022741"/>
    </source>
</evidence>
<sequence>MALPLSLDKISLNDPPCANAHDVLLAESVATLTRELSGHPSGLLLTGFDRPTRRQIVSAAVSDVSFISCAQPHHDTTSELVQQRRLLCLDDLDSQHAEGLAKGIFTRCAGTTVLALAADKKTVSASLLRAGRLEKVVHMLPPPRSTREKAWRSVLIHVRPGNGEKLDVDEKARELADWSPGFAPNDFRLTLLRFLAKGKDGCEGYARLKKVVAAHQPKAGTLELDFVNASAMSPGAHATTHWDGVGGYADVKEMLVRLCEWPVRHKDTFNRLGVDPPRGVLLHGPRGCGKTRLALAFLRRLRYANWLHVNAPDVFSKYLGESEARVRALFDRARELSPCVVFIDELEAMGGGRMAGGDAGGTGVEQRVLGSLLTELDGVTGGDVFVLACAGDKNALDVALLRPGRLDHLVEVRRPALQDREEILRELLRGEGVKEEVVRRMARESVGMSGADLEALCREAAMVTMEEVETPQFVEMRHFWVANERMPKRSGSLAGWNAHGL</sequence>
<keyword evidence="3" id="KW-0175">Coiled coil</keyword>
<dbReference type="OrthoDB" id="3552at2759"/>
<reference evidence="6" key="1">
    <citation type="journal article" date="2013" name="Proc. Natl. Acad. Sci. U.S.A.">
        <title>Genome structure and metabolic features in the red seaweed Chondrus crispus shed light on evolution of the Archaeplastida.</title>
        <authorList>
            <person name="Collen J."/>
            <person name="Porcel B."/>
            <person name="Carre W."/>
            <person name="Ball S.G."/>
            <person name="Chaparro C."/>
            <person name="Tonon T."/>
            <person name="Barbeyron T."/>
            <person name="Michel G."/>
            <person name="Noel B."/>
            <person name="Valentin K."/>
            <person name="Elias M."/>
            <person name="Artiguenave F."/>
            <person name="Arun A."/>
            <person name="Aury J.M."/>
            <person name="Barbosa-Neto J.F."/>
            <person name="Bothwell J.H."/>
            <person name="Bouget F.Y."/>
            <person name="Brillet L."/>
            <person name="Cabello-Hurtado F."/>
            <person name="Capella-Gutierrez S."/>
            <person name="Charrier B."/>
            <person name="Cladiere L."/>
            <person name="Cock J.M."/>
            <person name="Coelho S.M."/>
            <person name="Colleoni C."/>
            <person name="Czjzek M."/>
            <person name="Da Silva C."/>
            <person name="Delage L."/>
            <person name="Denoeud F."/>
            <person name="Deschamps P."/>
            <person name="Dittami S.M."/>
            <person name="Gabaldon T."/>
            <person name="Gachon C.M."/>
            <person name="Groisillier A."/>
            <person name="Herve C."/>
            <person name="Jabbari K."/>
            <person name="Katinka M."/>
            <person name="Kloareg B."/>
            <person name="Kowalczyk N."/>
            <person name="Labadie K."/>
            <person name="Leblanc C."/>
            <person name="Lopez P.J."/>
            <person name="McLachlan D.H."/>
            <person name="Meslet-Cladiere L."/>
            <person name="Moustafa A."/>
            <person name="Nehr Z."/>
            <person name="Nyvall Collen P."/>
            <person name="Panaud O."/>
            <person name="Partensky F."/>
            <person name="Poulain J."/>
            <person name="Rensing S.A."/>
            <person name="Rousvoal S."/>
            <person name="Samson G."/>
            <person name="Symeonidi A."/>
            <person name="Weissenbach J."/>
            <person name="Zambounis A."/>
            <person name="Wincker P."/>
            <person name="Boyen C."/>
        </authorList>
    </citation>
    <scope>NUCLEOTIDE SEQUENCE [LARGE SCALE GENOMIC DNA]</scope>
    <source>
        <strain evidence="6">cv. Stackhouse</strain>
    </source>
</reference>
<evidence type="ECO:0000256" key="2">
    <source>
        <dbReference type="ARBA" id="ARBA00022840"/>
    </source>
</evidence>
<keyword evidence="2" id="KW-0067">ATP-binding</keyword>
<keyword evidence="1" id="KW-0547">Nucleotide-binding</keyword>
<dbReference type="KEGG" id="ccp:CHC_T00003740001"/>
<gene>
    <name evidence="5" type="ORF">CHC_T00003740001</name>
</gene>
<dbReference type="Proteomes" id="UP000012073">
    <property type="component" value="Unassembled WGS sequence"/>
</dbReference>
<dbReference type="InterPro" id="IPR027417">
    <property type="entry name" value="P-loop_NTPase"/>
</dbReference>
<feature type="domain" description="AAA+ ATPase" evidence="4">
    <location>
        <begin position="276"/>
        <end position="416"/>
    </location>
</feature>
<dbReference type="Gene3D" id="3.40.50.300">
    <property type="entry name" value="P-loop containing nucleotide triphosphate hydrolases"/>
    <property type="match status" value="1"/>
</dbReference>
<protein>
    <recommendedName>
        <fullName evidence="4">AAA+ ATPase domain-containing protein</fullName>
    </recommendedName>
</protein>
<dbReference type="Gene3D" id="1.10.8.60">
    <property type="match status" value="1"/>
</dbReference>
<organism evidence="5 6">
    <name type="scientific">Chondrus crispus</name>
    <name type="common">Carrageen Irish moss</name>
    <name type="synonym">Polymorpha crispa</name>
    <dbReference type="NCBI Taxonomy" id="2769"/>
    <lineage>
        <taxon>Eukaryota</taxon>
        <taxon>Rhodophyta</taxon>
        <taxon>Florideophyceae</taxon>
        <taxon>Rhodymeniophycidae</taxon>
        <taxon>Gigartinales</taxon>
        <taxon>Gigartinaceae</taxon>
        <taxon>Chondrus</taxon>
    </lineage>
</organism>
<dbReference type="Gramene" id="CDF34835">
    <property type="protein sequence ID" value="CDF34835"/>
    <property type="gene ID" value="CHC_T00003740001"/>
</dbReference>
<dbReference type="SMART" id="SM00382">
    <property type="entry name" value="AAA"/>
    <property type="match status" value="1"/>
</dbReference>
<keyword evidence="6" id="KW-1185">Reference proteome</keyword>
<dbReference type="EMBL" id="HG001706">
    <property type="protein sequence ID" value="CDF34835.1"/>
    <property type="molecule type" value="Genomic_DNA"/>
</dbReference>
<dbReference type="GO" id="GO:0016887">
    <property type="term" value="F:ATP hydrolysis activity"/>
    <property type="evidence" value="ECO:0007669"/>
    <property type="project" value="InterPro"/>
</dbReference>
<dbReference type="STRING" id="2769.R7QBJ3"/>
<dbReference type="SUPFAM" id="SSF52540">
    <property type="entry name" value="P-loop containing nucleoside triphosphate hydrolases"/>
    <property type="match status" value="1"/>
</dbReference>
<dbReference type="RefSeq" id="XP_005714654.1">
    <property type="nucleotide sequence ID" value="XM_005714597.1"/>
</dbReference>
<dbReference type="InterPro" id="IPR041569">
    <property type="entry name" value="AAA_lid_3"/>
</dbReference>
<name>R7QBJ3_CHOCR</name>
<dbReference type="PANTHER" id="PTHR23077">
    <property type="entry name" value="AAA-FAMILY ATPASE"/>
    <property type="match status" value="1"/>
</dbReference>
<dbReference type="PANTHER" id="PTHR23077:SF117">
    <property type="entry name" value="AAA+ ATPASE DOMAIN-CONTAINING PROTEIN"/>
    <property type="match status" value="1"/>
</dbReference>
<dbReference type="InterPro" id="IPR050168">
    <property type="entry name" value="AAA_ATPase_domain"/>
</dbReference>
<proteinExistence type="predicted"/>
<accession>R7QBJ3</accession>
<dbReference type="InterPro" id="IPR003959">
    <property type="entry name" value="ATPase_AAA_core"/>
</dbReference>
<dbReference type="Pfam" id="PF17862">
    <property type="entry name" value="AAA_lid_3"/>
    <property type="match status" value="1"/>
</dbReference>
<dbReference type="FunFam" id="3.40.50.300:FF:001025">
    <property type="entry name" value="ATPase family, AAA domain-containing 2B"/>
    <property type="match status" value="1"/>
</dbReference>